<evidence type="ECO:0000256" key="8">
    <source>
        <dbReference type="SAM" id="Phobius"/>
    </source>
</evidence>
<evidence type="ECO:0000256" key="4">
    <source>
        <dbReference type="ARBA" id="ARBA00022989"/>
    </source>
</evidence>
<dbReference type="PANTHER" id="PTHR32309:SF13">
    <property type="entry name" value="FERRIC ENTEROBACTIN TRANSPORT PROTEIN FEPE"/>
    <property type="match status" value="1"/>
</dbReference>
<protein>
    <submittedName>
        <fullName evidence="10">Wzz/FepE/Etk N-terminal domain-containing protein</fullName>
    </submittedName>
</protein>
<gene>
    <name evidence="10" type="ORF">K4G66_15255</name>
</gene>
<evidence type="ECO:0000256" key="7">
    <source>
        <dbReference type="SAM" id="MobiDB-lite"/>
    </source>
</evidence>
<evidence type="ECO:0000256" key="6">
    <source>
        <dbReference type="SAM" id="Coils"/>
    </source>
</evidence>
<dbReference type="InterPro" id="IPR050445">
    <property type="entry name" value="Bact_polysacc_biosynth/exp"/>
</dbReference>
<keyword evidence="2" id="KW-1003">Cell membrane</keyword>
<feature type="transmembrane region" description="Helical" evidence="8">
    <location>
        <begin position="53"/>
        <end position="71"/>
    </location>
</feature>
<keyword evidence="3 8" id="KW-0812">Transmembrane</keyword>
<evidence type="ECO:0000256" key="1">
    <source>
        <dbReference type="ARBA" id="ARBA00004651"/>
    </source>
</evidence>
<organism evidence="10">
    <name type="scientific">Roseihalotalea indica</name>
    <dbReference type="NCBI Taxonomy" id="2867963"/>
    <lineage>
        <taxon>Bacteria</taxon>
        <taxon>Pseudomonadati</taxon>
        <taxon>Bacteroidota</taxon>
        <taxon>Cytophagia</taxon>
        <taxon>Cytophagales</taxon>
        <taxon>Catalimonadaceae</taxon>
        <taxon>Roseihalotalea</taxon>
    </lineage>
</organism>
<feature type="coiled-coil region" evidence="6">
    <location>
        <begin position="288"/>
        <end position="322"/>
    </location>
</feature>
<keyword evidence="5 8" id="KW-0472">Membrane</keyword>
<feature type="compositionally biased region" description="Polar residues" evidence="7">
    <location>
        <begin position="16"/>
        <end position="28"/>
    </location>
</feature>
<evidence type="ECO:0000313" key="10">
    <source>
        <dbReference type="EMBL" id="WKN40050.1"/>
    </source>
</evidence>
<sequence>METSEEYTETKPKANNGDSSYVKSQVTTKSSQAEEEEIDLLDLLRQIWGRRRTVWITAIIALVLGLFIALVSPEEYSSNIVLMPQSSSGSSSGSSSFLKQLGGFTGVSFGGTSGTLDKSLYPDITKSTSFYLAIMNEEMYFPTLDTTMSLYHYFTEIDTPPLTEHVKRYTIGLPRLLLQLPLGLLNILDKPNKLASSSVGNTPAAPTITETDTAAQPPLNRADTLYRPIMLTNKQLAVMAKLKDRIETSIEDNGMVKVSAKMPDPYIAAETTELAINYLTQYITDYRVEKVQEDLMFIEKQYEEKQDRYNIAQQKLASIRDQNANIVTERARIELNRAETEYNLAFSLYQSVAQQLEQARIKVQEETPIFKVLEPIQIPLRKSEPNQELILILSLFAGFAIGIAVVIFQIIYSNVKSSIH</sequence>
<dbReference type="AlphaFoldDB" id="A0AA49JK03"/>
<dbReference type="GO" id="GO:0005886">
    <property type="term" value="C:plasma membrane"/>
    <property type="evidence" value="ECO:0007669"/>
    <property type="project" value="UniProtKB-SubCell"/>
</dbReference>
<reference evidence="10" key="2">
    <citation type="journal article" date="2024" name="Antonie Van Leeuwenhoek">
        <title>Roseihalotalea indica gen. nov., sp. nov., a halophilic Bacteroidetes from mesopelagic Southwest Indian Ocean with higher carbohydrate metabolic potential.</title>
        <authorList>
            <person name="Chen B."/>
            <person name="Zhang M."/>
            <person name="Lin D."/>
            <person name="Ye J."/>
            <person name="Tang K."/>
        </authorList>
    </citation>
    <scope>NUCLEOTIDE SEQUENCE</scope>
    <source>
        <strain evidence="10">TK19036</strain>
    </source>
</reference>
<keyword evidence="4 8" id="KW-1133">Transmembrane helix</keyword>
<evidence type="ECO:0000256" key="2">
    <source>
        <dbReference type="ARBA" id="ARBA00022475"/>
    </source>
</evidence>
<dbReference type="EMBL" id="CP120682">
    <property type="protein sequence ID" value="WKN40050.1"/>
    <property type="molecule type" value="Genomic_DNA"/>
</dbReference>
<dbReference type="PANTHER" id="PTHR32309">
    <property type="entry name" value="TYROSINE-PROTEIN KINASE"/>
    <property type="match status" value="1"/>
</dbReference>
<keyword evidence="6" id="KW-0175">Coiled coil</keyword>
<proteinExistence type="predicted"/>
<comment type="subcellular location">
    <subcellularLocation>
        <location evidence="1">Cell membrane</location>
        <topology evidence="1">Multi-pass membrane protein</topology>
    </subcellularLocation>
</comment>
<feature type="region of interest" description="Disordered" evidence="7">
    <location>
        <begin position="1"/>
        <end position="28"/>
    </location>
</feature>
<name>A0AA49JK03_9BACT</name>
<dbReference type="Pfam" id="PF02706">
    <property type="entry name" value="Wzz"/>
    <property type="match status" value="1"/>
</dbReference>
<evidence type="ECO:0000256" key="5">
    <source>
        <dbReference type="ARBA" id="ARBA00023136"/>
    </source>
</evidence>
<dbReference type="InterPro" id="IPR003856">
    <property type="entry name" value="LPS_length_determ_N"/>
</dbReference>
<reference evidence="10" key="1">
    <citation type="journal article" date="2023" name="Comput. Struct. Biotechnol. J.">
        <title>Discovery of a novel marine Bacteroidetes with a rich repertoire of carbohydrate-active enzymes.</title>
        <authorList>
            <person name="Chen B."/>
            <person name="Liu G."/>
            <person name="Chen Q."/>
            <person name="Wang H."/>
            <person name="Liu L."/>
            <person name="Tang K."/>
        </authorList>
    </citation>
    <scope>NUCLEOTIDE SEQUENCE</scope>
    <source>
        <strain evidence="10">TK19036</strain>
    </source>
</reference>
<feature type="domain" description="Polysaccharide chain length determinant N-terminal" evidence="9">
    <location>
        <begin position="36"/>
        <end position="130"/>
    </location>
</feature>
<dbReference type="GO" id="GO:0004713">
    <property type="term" value="F:protein tyrosine kinase activity"/>
    <property type="evidence" value="ECO:0007669"/>
    <property type="project" value="TreeGrafter"/>
</dbReference>
<evidence type="ECO:0000259" key="9">
    <source>
        <dbReference type="Pfam" id="PF02706"/>
    </source>
</evidence>
<feature type="transmembrane region" description="Helical" evidence="8">
    <location>
        <begin position="389"/>
        <end position="412"/>
    </location>
</feature>
<evidence type="ECO:0000256" key="3">
    <source>
        <dbReference type="ARBA" id="ARBA00022692"/>
    </source>
</evidence>
<accession>A0AA49JK03</accession>